<dbReference type="Pfam" id="PF13173">
    <property type="entry name" value="AAA_14"/>
    <property type="match status" value="1"/>
</dbReference>
<gene>
    <name evidence="3" type="ORF">HMPREF3208_00874</name>
</gene>
<dbReference type="EMBL" id="LRQB01000053">
    <property type="protein sequence ID" value="KXA20035.1"/>
    <property type="molecule type" value="Genomic_DNA"/>
</dbReference>
<name>A0A133NUU0_GARVA</name>
<organism evidence="3 4">
    <name type="scientific">Gardnerella vaginalis</name>
    <dbReference type="NCBI Taxonomy" id="2702"/>
    <lineage>
        <taxon>Bacteria</taxon>
        <taxon>Bacillati</taxon>
        <taxon>Actinomycetota</taxon>
        <taxon>Actinomycetes</taxon>
        <taxon>Bifidobacteriales</taxon>
        <taxon>Bifidobacteriaceae</taxon>
        <taxon>Gardnerella</taxon>
    </lineage>
</organism>
<reference evidence="3 4" key="1">
    <citation type="submission" date="2016-01" db="EMBL/GenBank/DDBJ databases">
        <authorList>
            <person name="Oliw E.H."/>
        </authorList>
    </citation>
    <scope>NUCLEOTIDE SEQUENCE [LARGE SCALE GENOMIC DNA]</scope>
    <source>
        <strain evidence="3 4">PSS_7772B</strain>
    </source>
</reference>
<dbReference type="Pfam" id="PF13635">
    <property type="entry name" value="DUF4143"/>
    <property type="match status" value="1"/>
</dbReference>
<dbReference type="Gene3D" id="3.40.50.300">
    <property type="entry name" value="P-loop containing nucleotide triphosphate hydrolases"/>
    <property type="match status" value="1"/>
</dbReference>
<evidence type="ECO:0008006" key="5">
    <source>
        <dbReference type="Google" id="ProtNLM"/>
    </source>
</evidence>
<feature type="domain" description="DUF4143" evidence="2">
    <location>
        <begin position="287"/>
        <end position="442"/>
    </location>
</feature>
<sequence>MLIAKLVKAELRFIMVNSQNQPLESANLPMRSNRTAIVGKNIKNRDIYLSQLISFKDTEPVKVVTGIRRCGKSTLLKLMQSYLLNSGVEQNQIISINFESLEFQDMSYKDLYFYVKSKIESTKIEFSGIKSPKKTYLFFDELQRIDRWEDAINSFRVDFDCDIYITGSNAYLLSSEYSTYLSGRYVEVKMYPLSFKEFVDFQDYSIEEYKSPLGDLKKRAVSANGSSVELGDLFAAYMRYGGMPAICDFALESGFNQSSAMTLLDGIYSTVVVRDILEREKRRGQRQITDADLLRKIIMFLADNIGNNTSLNSMCNTLSSENLLDSADSNSRGLRARGTKPATQTISAYVGALKESYMFYDVKRFDIKGKDYLRTLGKYYIVDIGLRNYLLGFRDRDRGHALENVVFFELLRRGYDVAVGKIDNLEVDFVATSASEKLYIQVTESMMDESVRERELKPLRKIHNNYDKLVITLSKALDDDYDGIRVENIVDWLLK</sequence>
<proteinExistence type="predicted"/>
<evidence type="ECO:0000313" key="3">
    <source>
        <dbReference type="EMBL" id="KXA20035.1"/>
    </source>
</evidence>
<dbReference type="Proteomes" id="UP000070687">
    <property type="component" value="Unassembled WGS sequence"/>
</dbReference>
<dbReference type="InterPro" id="IPR027417">
    <property type="entry name" value="P-loop_NTPase"/>
</dbReference>
<dbReference type="PANTHER" id="PTHR33295:SF20">
    <property type="entry name" value="ATPASE"/>
    <property type="match status" value="1"/>
</dbReference>
<accession>A0A133NUU0</accession>
<evidence type="ECO:0000313" key="4">
    <source>
        <dbReference type="Proteomes" id="UP000070687"/>
    </source>
</evidence>
<evidence type="ECO:0000259" key="2">
    <source>
        <dbReference type="Pfam" id="PF13635"/>
    </source>
</evidence>
<dbReference type="PANTHER" id="PTHR33295">
    <property type="entry name" value="ATPASE"/>
    <property type="match status" value="1"/>
</dbReference>
<feature type="domain" description="AAA" evidence="1">
    <location>
        <begin position="59"/>
        <end position="198"/>
    </location>
</feature>
<protein>
    <recommendedName>
        <fullName evidence="5">ATPase</fullName>
    </recommendedName>
</protein>
<evidence type="ECO:0000259" key="1">
    <source>
        <dbReference type="Pfam" id="PF13173"/>
    </source>
</evidence>
<dbReference type="SUPFAM" id="SSF52540">
    <property type="entry name" value="P-loop containing nucleoside triphosphate hydrolases"/>
    <property type="match status" value="1"/>
</dbReference>
<dbReference type="InterPro" id="IPR041682">
    <property type="entry name" value="AAA_14"/>
</dbReference>
<comment type="caution">
    <text evidence="3">The sequence shown here is derived from an EMBL/GenBank/DDBJ whole genome shotgun (WGS) entry which is preliminary data.</text>
</comment>
<dbReference type="AlphaFoldDB" id="A0A133NUU0"/>
<dbReference type="InterPro" id="IPR025420">
    <property type="entry name" value="DUF4143"/>
</dbReference>
<dbReference type="PATRIC" id="fig|2702.100.peg.854"/>